<reference evidence="3" key="1">
    <citation type="journal article" date="2023" name="Mol. Phylogenet. Evol.">
        <title>Genome-scale phylogeny and comparative genomics of the fungal order Sordariales.</title>
        <authorList>
            <person name="Hensen N."/>
            <person name="Bonometti L."/>
            <person name="Westerberg I."/>
            <person name="Brannstrom I.O."/>
            <person name="Guillou S."/>
            <person name="Cros-Aarteil S."/>
            <person name="Calhoun S."/>
            <person name="Haridas S."/>
            <person name="Kuo A."/>
            <person name="Mondo S."/>
            <person name="Pangilinan J."/>
            <person name="Riley R."/>
            <person name="LaButti K."/>
            <person name="Andreopoulos B."/>
            <person name="Lipzen A."/>
            <person name="Chen C."/>
            <person name="Yan M."/>
            <person name="Daum C."/>
            <person name="Ng V."/>
            <person name="Clum A."/>
            <person name="Steindorff A."/>
            <person name="Ohm R.A."/>
            <person name="Martin F."/>
            <person name="Silar P."/>
            <person name="Natvig D.O."/>
            <person name="Lalanne C."/>
            <person name="Gautier V."/>
            <person name="Ament-Velasquez S.L."/>
            <person name="Kruys A."/>
            <person name="Hutchinson M.I."/>
            <person name="Powell A.J."/>
            <person name="Barry K."/>
            <person name="Miller A.N."/>
            <person name="Grigoriev I.V."/>
            <person name="Debuchy R."/>
            <person name="Gladieux P."/>
            <person name="Hiltunen Thoren M."/>
            <person name="Johannesson H."/>
        </authorList>
    </citation>
    <scope>NUCLEOTIDE SEQUENCE</scope>
    <source>
        <strain evidence="3">CBS 757.83</strain>
    </source>
</reference>
<sequence>MSRWHKPDCSAPDIVVDNDTQTPTCLTCNAAPDLDEIICQQAHESPFPAPPPAQPRGKMNLWWPRSVPYLPVEDSADANSTEDRLPAPAAPTSAPKPGHQSPVYPAALQPGEFRLACLTAPPSPNKVAEYPVHVSLEEYPLSNCPAYETVSYCWAGEDGDSTRRHPVFVGPHWDVMLHTRNCWELLRFARPGRVIRLVWVDAVCINQADDQERAAQVAQMGRIYSLCTQVLVYLGPDVAPVLPPGKHPKRARLQDFATENPEHESDVRGVKHLLQRRYFSRLWVVQELILSPRVVVRIGDVDFQSDGATSSHLWESVAEGLDLAPWIRHTSRGAPLDLDLLKVLDLTLSAVSGDPRDRLFAVMGITGISDLSWNLAPEYSIPVPDMFIGFFAHLLINRRMRYLFKVASGLAGPPSTPSWAPDWTSPVSWVKVLARHDFFINRKIRKQPRRLANHQNTDYYHGPNRTTISMYKEHNPSYNVDNMVFVTLPQDYRQVASNSQQSLFDVHPRTGALKAKMVRLLTLRSLPKLVGPVQDVGPVQGVHGINLFEARCGNHNIYFTCALELDVLVEPSNDHLYLFPLEAEIPATGLCILRDVEGSAEGELRLVTTCDDVFFSFSGPKDTCNLGSEAEWDTWSVEPVLQLGGSRFLDRNALRVFEALEEIGRPQPGSPLEVSDLYWTLTEVIAKAQNWWEARPGAAEQVLFPVDVDIKRKEMSSLYLMLLEGSPGEAFDAYLEFVRHQFDTVVDDGRFLFIVECAAMSNRHGKLPKVRTNLPENKWKVVHTKEWQELYAYRPPGTDGVPVQIPLTIGTSIDEASIRKMLVTVRESQIPFMLRAAARRTAGESVEQLLSRKPTEADSRVRIPIGPREERLMDECGCDGSVEYVTIV</sequence>
<evidence type="ECO:0000313" key="4">
    <source>
        <dbReference type="Proteomes" id="UP001305647"/>
    </source>
</evidence>
<feature type="domain" description="Heterokaryon incompatibility" evidence="2">
    <location>
        <begin position="147"/>
        <end position="287"/>
    </location>
</feature>
<dbReference type="AlphaFoldDB" id="A0AAN6PXG9"/>
<organism evidence="3 4">
    <name type="scientific">Parathielavia hyrcaniae</name>
    <dbReference type="NCBI Taxonomy" id="113614"/>
    <lineage>
        <taxon>Eukaryota</taxon>
        <taxon>Fungi</taxon>
        <taxon>Dikarya</taxon>
        <taxon>Ascomycota</taxon>
        <taxon>Pezizomycotina</taxon>
        <taxon>Sordariomycetes</taxon>
        <taxon>Sordariomycetidae</taxon>
        <taxon>Sordariales</taxon>
        <taxon>Chaetomiaceae</taxon>
        <taxon>Parathielavia</taxon>
    </lineage>
</organism>
<protein>
    <submittedName>
        <fullName evidence="3">HET-domain-containing protein</fullName>
    </submittedName>
</protein>
<dbReference type="PANTHER" id="PTHR24148">
    <property type="entry name" value="ANKYRIN REPEAT DOMAIN-CONTAINING PROTEIN 39 HOMOLOG-RELATED"/>
    <property type="match status" value="1"/>
</dbReference>
<comment type="caution">
    <text evidence="3">The sequence shown here is derived from an EMBL/GenBank/DDBJ whole genome shotgun (WGS) entry which is preliminary data.</text>
</comment>
<evidence type="ECO:0000313" key="3">
    <source>
        <dbReference type="EMBL" id="KAK4098434.1"/>
    </source>
</evidence>
<proteinExistence type="predicted"/>
<dbReference type="Proteomes" id="UP001305647">
    <property type="component" value="Unassembled WGS sequence"/>
</dbReference>
<evidence type="ECO:0000259" key="2">
    <source>
        <dbReference type="Pfam" id="PF06985"/>
    </source>
</evidence>
<dbReference type="InterPro" id="IPR010730">
    <property type="entry name" value="HET"/>
</dbReference>
<gene>
    <name evidence="3" type="ORF">N658DRAFT_455255</name>
</gene>
<keyword evidence="4" id="KW-1185">Reference proteome</keyword>
<accession>A0AAN6PXG9</accession>
<dbReference type="InterPro" id="IPR052895">
    <property type="entry name" value="HetReg/Transcr_Mod"/>
</dbReference>
<evidence type="ECO:0000256" key="1">
    <source>
        <dbReference type="SAM" id="MobiDB-lite"/>
    </source>
</evidence>
<reference evidence="3" key="2">
    <citation type="submission" date="2023-05" db="EMBL/GenBank/DDBJ databases">
        <authorList>
            <consortium name="Lawrence Berkeley National Laboratory"/>
            <person name="Steindorff A."/>
            <person name="Hensen N."/>
            <person name="Bonometti L."/>
            <person name="Westerberg I."/>
            <person name="Brannstrom I.O."/>
            <person name="Guillou S."/>
            <person name="Cros-Aarteil S."/>
            <person name="Calhoun S."/>
            <person name="Haridas S."/>
            <person name="Kuo A."/>
            <person name="Mondo S."/>
            <person name="Pangilinan J."/>
            <person name="Riley R."/>
            <person name="Labutti K."/>
            <person name="Andreopoulos B."/>
            <person name="Lipzen A."/>
            <person name="Chen C."/>
            <person name="Yanf M."/>
            <person name="Daum C."/>
            <person name="Ng V."/>
            <person name="Clum A."/>
            <person name="Ohm R."/>
            <person name="Martin F."/>
            <person name="Silar P."/>
            <person name="Natvig D."/>
            <person name="Lalanne C."/>
            <person name="Gautier V."/>
            <person name="Ament-Velasquez S.L."/>
            <person name="Kruys A."/>
            <person name="Hutchinson M.I."/>
            <person name="Powell A.J."/>
            <person name="Barry K."/>
            <person name="Miller A.N."/>
            <person name="Grigoriev I.V."/>
            <person name="Debuchy R."/>
            <person name="Gladieux P."/>
            <person name="Thoren M.H."/>
            <person name="Johannesson H."/>
        </authorList>
    </citation>
    <scope>NUCLEOTIDE SEQUENCE</scope>
    <source>
        <strain evidence="3">CBS 757.83</strain>
    </source>
</reference>
<dbReference type="PANTHER" id="PTHR24148:SF81">
    <property type="entry name" value="HETEROKARYON INCOMPATIBILITY DOMAIN-CONTAINING PROTEIN"/>
    <property type="match status" value="1"/>
</dbReference>
<feature type="region of interest" description="Disordered" evidence="1">
    <location>
        <begin position="73"/>
        <end position="100"/>
    </location>
</feature>
<feature type="compositionally biased region" description="Low complexity" evidence="1">
    <location>
        <begin position="86"/>
        <end position="97"/>
    </location>
</feature>
<dbReference type="Pfam" id="PF06985">
    <property type="entry name" value="HET"/>
    <property type="match status" value="1"/>
</dbReference>
<dbReference type="EMBL" id="MU863659">
    <property type="protein sequence ID" value="KAK4098434.1"/>
    <property type="molecule type" value="Genomic_DNA"/>
</dbReference>
<name>A0AAN6PXG9_9PEZI</name>